<comment type="caution">
    <text evidence="5">The sequence shown here is derived from an EMBL/GenBank/DDBJ whole genome shotgun (WGS) entry which is preliminary data.</text>
</comment>
<dbReference type="SUPFAM" id="SSF48264">
    <property type="entry name" value="Cytochrome P450"/>
    <property type="match status" value="1"/>
</dbReference>
<evidence type="ECO:0000256" key="4">
    <source>
        <dbReference type="ARBA" id="ARBA00023004"/>
    </source>
</evidence>
<dbReference type="InterPro" id="IPR050364">
    <property type="entry name" value="Cytochrome_P450_fung"/>
</dbReference>
<accession>A0ABR4FVY0</accession>
<dbReference type="Proteomes" id="UP001610563">
    <property type="component" value="Unassembled WGS sequence"/>
</dbReference>
<dbReference type="Gene3D" id="1.10.630.10">
    <property type="entry name" value="Cytochrome P450"/>
    <property type="match status" value="1"/>
</dbReference>
<gene>
    <name evidence="5" type="ORF">BJX66DRAFT_310917</name>
</gene>
<keyword evidence="6" id="KW-1185">Reference proteome</keyword>
<keyword evidence="2" id="KW-0479">Metal-binding</keyword>
<organism evidence="5 6">
    <name type="scientific">Aspergillus keveii</name>
    <dbReference type="NCBI Taxonomy" id="714993"/>
    <lineage>
        <taxon>Eukaryota</taxon>
        <taxon>Fungi</taxon>
        <taxon>Dikarya</taxon>
        <taxon>Ascomycota</taxon>
        <taxon>Pezizomycotina</taxon>
        <taxon>Eurotiomycetes</taxon>
        <taxon>Eurotiomycetidae</taxon>
        <taxon>Eurotiales</taxon>
        <taxon>Aspergillaceae</taxon>
        <taxon>Aspergillus</taxon>
        <taxon>Aspergillus subgen. Nidulantes</taxon>
    </lineage>
</organism>
<evidence type="ECO:0000313" key="6">
    <source>
        <dbReference type="Proteomes" id="UP001610563"/>
    </source>
</evidence>
<keyword evidence="4" id="KW-0408">Iron</keyword>
<dbReference type="PANTHER" id="PTHR46300:SF9">
    <property type="entry name" value="P450, PUTATIVE-RELATED"/>
    <property type="match status" value="1"/>
</dbReference>
<evidence type="ECO:0000256" key="1">
    <source>
        <dbReference type="ARBA" id="ARBA00010617"/>
    </source>
</evidence>
<evidence type="ECO:0000256" key="3">
    <source>
        <dbReference type="ARBA" id="ARBA00023002"/>
    </source>
</evidence>
<dbReference type="PANTHER" id="PTHR46300">
    <property type="entry name" value="P450, PUTATIVE (EUROFUNG)-RELATED-RELATED"/>
    <property type="match status" value="1"/>
</dbReference>
<dbReference type="EMBL" id="JBFTWV010000097">
    <property type="protein sequence ID" value="KAL2787399.1"/>
    <property type="molecule type" value="Genomic_DNA"/>
</dbReference>
<dbReference type="InterPro" id="IPR036396">
    <property type="entry name" value="Cyt_P450_sf"/>
</dbReference>
<sequence>MALTIAIVLAIGALTLLYLRTKTSSSSNASEKPLLKLPLIGDLHSSPIEKPLVNWDAWAKKHGPITVPKLFGIVPIVVLNSYESVVELFSKRSQWYSNRPASVSMEMITGAEPGRSRFTLMH</sequence>
<comment type="similarity">
    <text evidence="1">Belongs to the cytochrome P450 family.</text>
</comment>
<evidence type="ECO:0000313" key="5">
    <source>
        <dbReference type="EMBL" id="KAL2787399.1"/>
    </source>
</evidence>
<evidence type="ECO:0008006" key="7">
    <source>
        <dbReference type="Google" id="ProtNLM"/>
    </source>
</evidence>
<protein>
    <recommendedName>
        <fullName evidence="7">Cytochrome P450</fullName>
    </recommendedName>
</protein>
<feature type="non-terminal residue" evidence="5">
    <location>
        <position position="122"/>
    </location>
</feature>
<reference evidence="5 6" key="1">
    <citation type="submission" date="2024-07" db="EMBL/GenBank/DDBJ databases">
        <title>Section-level genome sequencing and comparative genomics of Aspergillus sections Usti and Cavernicolus.</title>
        <authorList>
            <consortium name="Lawrence Berkeley National Laboratory"/>
            <person name="Nybo J.L."/>
            <person name="Vesth T.C."/>
            <person name="Theobald S."/>
            <person name="Frisvad J.C."/>
            <person name="Larsen T.O."/>
            <person name="Kjaerboelling I."/>
            <person name="Rothschild-Mancinelli K."/>
            <person name="Lyhne E.K."/>
            <person name="Kogle M.E."/>
            <person name="Barry K."/>
            <person name="Clum A."/>
            <person name="Na H."/>
            <person name="Ledsgaard L."/>
            <person name="Lin J."/>
            <person name="Lipzen A."/>
            <person name="Kuo A."/>
            <person name="Riley R."/>
            <person name="Mondo S."/>
            <person name="Labutti K."/>
            <person name="Haridas S."/>
            <person name="Pangalinan J."/>
            <person name="Salamov A.A."/>
            <person name="Simmons B.A."/>
            <person name="Magnuson J.K."/>
            <person name="Chen J."/>
            <person name="Drula E."/>
            <person name="Henrissat B."/>
            <person name="Wiebenga A."/>
            <person name="Lubbers R.J."/>
            <person name="Gomes A.C."/>
            <person name="Makela M.R."/>
            <person name="Stajich J."/>
            <person name="Grigoriev I.V."/>
            <person name="Mortensen U.H."/>
            <person name="De Vries R.P."/>
            <person name="Baker S.E."/>
            <person name="Andersen M.R."/>
        </authorList>
    </citation>
    <scope>NUCLEOTIDE SEQUENCE [LARGE SCALE GENOMIC DNA]</scope>
    <source>
        <strain evidence="5 6">CBS 209.92</strain>
    </source>
</reference>
<name>A0ABR4FVY0_9EURO</name>
<proteinExistence type="inferred from homology"/>
<evidence type="ECO:0000256" key="2">
    <source>
        <dbReference type="ARBA" id="ARBA00022723"/>
    </source>
</evidence>
<keyword evidence="3" id="KW-0560">Oxidoreductase</keyword>